<keyword evidence="2" id="KW-1185">Reference proteome</keyword>
<evidence type="ECO:0000313" key="1">
    <source>
        <dbReference type="EMBL" id="KAK5584835.1"/>
    </source>
</evidence>
<protein>
    <submittedName>
        <fullName evidence="1">Uncharacterized protein</fullName>
    </submittedName>
</protein>
<sequence>MTIINSISNFGTNNNVNNEKNIIKRPQQIKFENENSSISSSFKNDNILSAHVTGEGVSDCKLL</sequence>
<evidence type="ECO:0000313" key="2">
    <source>
        <dbReference type="Proteomes" id="UP001344447"/>
    </source>
</evidence>
<dbReference type="EMBL" id="JAVFKY010000001">
    <property type="protein sequence ID" value="KAK5584835.1"/>
    <property type="molecule type" value="Genomic_DNA"/>
</dbReference>
<comment type="caution">
    <text evidence="1">The sequence shown here is derived from an EMBL/GenBank/DDBJ whole genome shotgun (WGS) entry which is preliminary data.</text>
</comment>
<organism evidence="1 2">
    <name type="scientific">Dictyostelium firmibasis</name>
    <dbReference type="NCBI Taxonomy" id="79012"/>
    <lineage>
        <taxon>Eukaryota</taxon>
        <taxon>Amoebozoa</taxon>
        <taxon>Evosea</taxon>
        <taxon>Eumycetozoa</taxon>
        <taxon>Dictyostelia</taxon>
        <taxon>Dictyosteliales</taxon>
        <taxon>Dictyosteliaceae</taxon>
        <taxon>Dictyostelium</taxon>
    </lineage>
</organism>
<accession>A0AAN7UEI9</accession>
<reference evidence="1 2" key="1">
    <citation type="submission" date="2023-11" db="EMBL/GenBank/DDBJ databases">
        <title>Dfirmibasis_genome.</title>
        <authorList>
            <person name="Edelbroek B."/>
            <person name="Kjellin J."/>
            <person name="Jerlstrom-Hultqvist J."/>
            <person name="Soderbom F."/>
        </authorList>
    </citation>
    <scope>NUCLEOTIDE SEQUENCE [LARGE SCALE GENOMIC DNA]</scope>
    <source>
        <strain evidence="1 2">TNS-C-14</strain>
    </source>
</reference>
<dbReference type="Proteomes" id="UP001344447">
    <property type="component" value="Unassembled WGS sequence"/>
</dbReference>
<proteinExistence type="predicted"/>
<dbReference type="AlphaFoldDB" id="A0AAN7UEI9"/>
<gene>
    <name evidence="1" type="ORF">RB653_006452</name>
</gene>
<name>A0AAN7UEI9_9MYCE</name>